<evidence type="ECO:0008006" key="3">
    <source>
        <dbReference type="Google" id="ProtNLM"/>
    </source>
</evidence>
<dbReference type="AlphaFoldDB" id="A0A3E0D357"/>
<reference evidence="1 2" key="1">
    <citation type="submission" date="2018-08" db="EMBL/GenBank/DDBJ databases">
        <title>Genomic Encyclopedia of Archaeal and Bacterial Type Strains, Phase II (KMG-II): from individual species to whole genera.</title>
        <authorList>
            <person name="Goeker M."/>
        </authorList>
    </citation>
    <scope>NUCLEOTIDE SEQUENCE [LARGE SCALE GENOMIC DNA]</scope>
    <source>
        <strain evidence="1 2">DSM 15986</strain>
    </source>
</reference>
<organism evidence="1 2">
    <name type="scientific">Algoriphagus antarcticus</name>
    <dbReference type="NCBI Taxonomy" id="238540"/>
    <lineage>
        <taxon>Bacteria</taxon>
        <taxon>Pseudomonadati</taxon>
        <taxon>Bacteroidota</taxon>
        <taxon>Cytophagia</taxon>
        <taxon>Cytophagales</taxon>
        <taxon>Cyclobacteriaceae</taxon>
        <taxon>Algoriphagus</taxon>
    </lineage>
</organism>
<gene>
    <name evidence="1" type="ORF">C8N25_14813</name>
</gene>
<accession>A0A3E0D357</accession>
<evidence type="ECO:0000313" key="2">
    <source>
        <dbReference type="Proteomes" id="UP000256405"/>
    </source>
</evidence>
<name>A0A3E0D357_9BACT</name>
<protein>
    <recommendedName>
        <fullName evidence="3">TonB-like protein</fullName>
    </recommendedName>
</protein>
<keyword evidence="2" id="KW-1185">Reference proteome</keyword>
<dbReference type="RefSeq" id="WP_169714515.1">
    <property type="nucleotide sequence ID" value="NZ_MSSW01000112.1"/>
</dbReference>
<dbReference type="Proteomes" id="UP000256405">
    <property type="component" value="Unassembled WGS sequence"/>
</dbReference>
<proteinExistence type="predicted"/>
<dbReference type="EMBL" id="QUNF01000048">
    <property type="protein sequence ID" value="REG76933.1"/>
    <property type="molecule type" value="Genomic_DNA"/>
</dbReference>
<comment type="caution">
    <text evidence="1">The sequence shown here is derived from an EMBL/GenBank/DDBJ whole genome shotgun (WGS) entry which is preliminary data.</text>
</comment>
<evidence type="ECO:0000313" key="1">
    <source>
        <dbReference type="EMBL" id="REG76933.1"/>
    </source>
</evidence>
<sequence>MYENGRFVFANGKTNESLAIEALRAANIHRGEIIPATTIDGNTIDAWLYIPLRFKVD</sequence>